<dbReference type="GO" id="GO:0004371">
    <property type="term" value="F:glycerone kinase activity"/>
    <property type="evidence" value="ECO:0007669"/>
    <property type="project" value="InterPro"/>
</dbReference>
<name>A0A4Y3USG4_9MICO</name>
<sequence>MADEITSAELETWLRASAAELKAHADELTALDSAIGDADHGTNMARGFVAVLDKLDAAGDDVPGIQPLLKSVGMTLISKVGGASGSLYGTLFLDMGKAAPAATEVSVTDFAAIVAAGVAGVVGRGHAVVGDKTMIDALDPAVTALTDAAASGASAAEATRAAAEAATLGRDSTEPLVARKGRASYLGERSAGHLDPGAASSAILLQTLADTLAGGAGDAADAGDAA</sequence>
<dbReference type="GO" id="GO:0005829">
    <property type="term" value="C:cytosol"/>
    <property type="evidence" value="ECO:0007669"/>
    <property type="project" value="TreeGrafter"/>
</dbReference>
<evidence type="ECO:0000256" key="2">
    <source>
        <dbReference type="ARBA" id="ARBA00022777"/>
    </source>
</evidence>
<keyword evidence="2 4" id="KW-0418">Kinase</keyword>
<gene>
    <name evidence="4" type="ORF">FHX68_1917</name>
</gene>
<dbReference type="AlphaFoldDB" id="A0A4Y3USG4"/>
<dbReference type="InterPro" id="IPR004007">
    <property type="entry name" value="DhaL_dom"/>
</dbReference>
<protein>
    <submittedName>
        <fullName evidence="4">Dihydroxyacetone kinase DhaL subunit</fullName>
    </submittedName>
</protein>
<dbReference type="PROSITE" id="PS51480">
    <property type="entry name" value="DHAL"/>
    <property type="match status" value="1"/>
</dbReference>
<dbReference type="InterPro" id="IPR050861">
    <property type="entry name" value="Dihydroxyacetone_Kinase"/>
</dbReference>
<organism evidence="4 5">
    <name type="scientific">Microbacterium lacticum</name>
    <dbReference type="NCBI Taxonomy" id="33885"/>
    <lineage>
        <taxon>Bacteria</taxon>
        <taxon>Bacillati</taxon>
        <taxon>Actinomycetota</taxon>
        <taxon>Actinomycetes</taxon>
        <taxon>Micrococcales</taxon>
        <taxon>Microbacteriaceae</taxon>
        <taxon>Microbacterium</taxon>
    </lineage>
</organism>
<dbReference type="RefSeq" id="WP_141380983.1">
    <property type="nucleotide sequence ID" value="NZ_BJNA01000041.1"/>
</dbReference>
<dbReference type="Gene3D" id="1.25.40.340">
    <property type="match status" value="1"/>
</dbReference>
<dbReference type="SUPFAM" id="SSF101473">
    <property type="entry name" value="DhaL-like"/>
    <property type="match status" value="1"/>
</dbReference>
<reference evidence="4 5" key="1">
    <citation type="submission" date="2019-06" db="EMBL/GenBank/DDBJ databases">
        <title>Sequencing the genomes of 1000 actinobacteria strains.</title>
        <authorList>
            <person name="Klenk H.-P."/>
        </authorList>
    </citation>
    <scope>NUCLEOTIDE SEQUENCE [LARGE SCALE GENOMIC DNA]</scope>
    <source>
        <strain evidence="4 5">DSM 20427</strain>
    </source>
</reference>
<dbReference type="InterPro" id="IPR012737">
    <property type="entry name" value="DhaK_L_YcgS"/>
</dbReference>
<dbReference type="GO" id="GO:0019563">
    <property type="term" value="P:glycerol catabolic process"/>
    <property type="evidence" value="ECO:0007669"/>
    <property type="project" value="TreeGrafter"/>
</dbReference>
<evidence type="ECO:0000259" key="3">
    <source>
        <dbReference type="PROSITE" id="PS51480"/>
    </source>
</evidence>
<dbReference type="Proteomes" id="UP000319804">
    <property type="component" value="Unassembled WGS sequence"/>
</dbReference>
<evidence type="ECO:0000313" key="5">
    <source>
        <dbReference type="Proteomes" id="UP000319804"/>
    </source>
</evidence>
<proteinExistence type="predicted"/>
<evidence type="ECO:0000256" key="1">
    <source>
        <dbReference type="ARBA" id="ARBA00022679"/>
    </source>
</evidence>
<accession>A0A4Y3USG4</accession>
<evidence type="ECO:0000313" key="4">
    <source>
        <dbReference type="EMBL" id="TQM97911.1"/>
    </source>
</evidence>
<dbReference type="FunFam" id="1.25.40.340:FF:000002">
    <property type="entry name" value="Dihydroxyacetone kinase, L subunit"/>
    <property type="match status" value="1"/>
</dbReference>
<dbReference type="EMBL" id="VFPS01000003">
    <property type="protein sequence ID" value="TQM97911.1"/>
    <property type="molecule type" value="Genomic_DNA"/>
</dbReference>
<feature type="domain" description="DhaL" evidence="3">
    <location>
        <begin position="8"/>
        <end position="210"/>
    </location>
</feature>
<dbReference type="NCBIfam" id="TIGR02365">
    <property type="entry name" value="dha_L_ycgS"/>
    <property type="match status" value="1"/>
</dbReference>
<dbReference type="InterPro" id="IPR036117">
    <property type="entry name" value="DhaL_dom_sf"/>
</dbReference>
<keyword evidence="5" id="KW-1185">Reference proteome</keyword>
<comment type="caution">
    <text evidence="4">The sequence shown here is derived from an EMBL/GenBank/DDBJ whole genome shotgun (WGS) entry which is preliminary data.</text>
</comment>
<keyword evidence="1" id="KW-0808">Transferase</keyword>
<dbReference type="Pfam" id="PF02734">
    <property type="entry name" value="Dak2"/>
    <property type="match status" value="1"/>
</dbReference>
<dbReference type="OrthoDB" id="9800291at2"/>
<dbReference type="PANTHER" id="PTHR28629:SF4">
    <property type="entry name" value="TRIOKINASE_FMN CYCLASE"/>
    <property type="match status" value="1"/>
</dbReference>
<dbReference type="PANTHER" id="PTHR28629">
    <property type="entry name" value="TRIOKINASE/FMN CYCLASE"/>
    <property type="match status" value="1"/>
</dbReference>
<dbReference type="SMART" id="SM01120">
    <property type="entry name" value="Dak2"/>
    <property type="match status" value="1"/>
</dbReference>